<reference evidence="3 4" key="1">
    <citation type="journal article" date="2011" name="Proc. Natl. Acad. Sci. U.S.A.">
        <title>Evolutionary erosion of yeast sex chromosomes by mating-type switching accidents.</title>
        <authorList>
            <person name="Gordon J.L."/>
            <person name="Armisen D."/>
            <person name="Proux-Wera E."/>
            <person name="Oheigeartaigh S.S."/>
            <person name="Byrne K.P."/>
            <person name="Wolfe K.H."/>
        </authorList>
    </citation>
    <scope>NUCLEOTIDE SEQUENCE [LARGE SCALE GENOMIC DNA]</scope>
    <source>
        <strain evidence="4">ATCC 22294 / BCRC 22015 / CBS 2517 / CECT 1963 / NBRC 1671 / NRRL Y-8276</strain>
    </source>
</reference>
<accession>H2AYH1</accession>
<dbReference type="GO" id="GO:0034605">
    <property type="term" value="P:cellular response to heat"/>
    <property type="evidence" value="ECO:0007669"/>
    <property type="project" value="EnsemblFungi"/>
</dbReference>
<dbReference type="Gene3D" id="3.10.260.10">
    <property type="entry name" value="Transcription regulator HTH, APSES-type DNA-binding domain"/>
    <property type="match status" value="1"/>
</dbReference>
<feature type="region of interest" description="Disordered" evidence="1">
    <location>
        <begin position="384"/>
        <end position="448"/>
    </location>
</feature>
<feature type="domain" description="HTH APSES-type" evidence="2">
    <location>
        <begin position="249"/>
        <end position="367"/>
    </location>
</feature>
<dbReference type="HOGENOM" id="CLU_451446_0_0_1"/>
<keyword evidence="4" id="KW-1185">Reference proteome</keyword>
<dbReference type="PROSITE" id="PS51299">
    <property type="entry name" value="HTH_APSES"/>
    <property type="match status" value="1"/>
</dbReference>
<dbReference type="EMBL" id="HE650828">
    <property type="protein sequence ID" value="CCF59748.1"/>
    <property type="molecule type" value="Genomic_DNA"/>
</dbReference>
<dbReference type="GO" id="GO:0003677">
    <property type="term" value="F:DNA binding"/>
    <property type="evidence" value="ECO:0007669"/>
    <property type="project" value="InterPro"/>
</dbReference>
<evidence type="ECO:0000313" key="3">
    <source>
        <dbReference type="EMBL" id="CCF59748.1"/>
    </source>
</evidence>
<dbReference type="GO" id="GO:0071470">
    <property type="term" value="P:cellular response to osmotic stress"/>
    <property type="evidence" value="ECO:0007669"/>
    <property type="project" value="EnsemblFungi"/>
</dbReference>
<dbReference type="PANTHER" id="PTHR43828">
    <property type="entry name" value="ASPARAGINASE"/>
    <property type="match status" value="1"/>
</dbReference>
<dbReference type="GO" id="GO:0033309">
    <property type="term" value="C:SBF transcription complex"/>
    <property type="evidence" value="ECO:0007669"/>
    <property type="project" value="TreeGrafter"/>
</dbReference>
<dbReference type="GeneID" id="13887744"/>
<dbReference type="GO" id="GO:0006995">
    <property type="term" value="P:cellular response to nitrogen starvation"/>
    <property type="evidence" value="ECO:0007669"/>
    <property type="project" value="EnsemblFungi"/>
</dbReference>
<dbReference type="FunCoup" id="H2AYH1">
    <property type="interactions" value="1149"/>
</dbReference>
<dbReference type="InterPro" id="IPR051642">
    <property type="entry name" value="SWI6-like"/>
</dbReference>
<dbReference type="GO" id="GO:0030907">
    <property type="term" value="C:MBF transcription complex"/>
    <property type="evidence" value="ECO:0007669"/>
    <property type="project" value="TreeGrafter"/>
</dbReference>
<gene>
    <name evidence="3" type="primary">KAFR0H03380</name>
    <name evidence="3" type="ORF">KAFR_0H03380</name>
</gene>
<dbReference type="InterPro" id="IPR036887">
    <property type="entry name" value="HTH_APSES_sf"/>
</dbReference>
<dbReference type="eggNOG" id="ENOG502S1IW">
    <property type="taxonomic scope" value="Eukaryota"/>
</dbReference>
<dbReference type="GO" id="GO:0042149">
    <property type="term" value="P:cellular response to glucose starvation"/>
    <property type="evidence" value="ECO:0007669"/>
    <property type="project" value="EnsemblFungi"/>
</dbReference>
<evidence type="ECO:0000313" key="4">
    <source>
        <dbReference type="Proteomes" id="UP000005220"/>
    </source>
</evidence>
<dbReference type="GO" id="GO:0051321">
    <property type="term" value="P:meiotic cell cycle"/>
    <property type="evidence" value="ECO:0007669"/>
    <property type="project" value="EnsemblFungi"/>
</dbReference>
<sequence length="664" mass="76122">MSQDKTSTEYAVYTLNPSDVKLTDSPLDDYQRLYFATLFANNGKEASIKTFAKDLSIRKSTYKSGMAQVFKNPPYLNNVPINDTKDNLLQCFEFQLPDFKLALTAGENVGAKSFSLDEDVKQQLCLDKCSNQLLNAIIQDSSNHSNYDSSLTKNQQFKLKKIDHNLQAADKIINPNNCILWGYETGSVFLTGIWRLYQDVMRGLIMSNRQMEDSKSLQNICKTDYEYILTHAFYDSLQDHEFQTTRRRSSSGSIGEGSIQQFINETQSNNVTYTDLHWNNLSKELKNLILKNFKDFLINEKHLTEENLLNYNLNNLIQRIRGGYIKIQGTWLPMEIAKLICSRFCFPIRYFLVPLFGNDFPKQCEECHLLIQNNIKILMSMPKKGRAESKSHARKHDAAIKTQGITSPKRRRINASLSPRSVETTEPKGSKKKLKQSMNRPRQQSTSTKIIDLKLPFGQNPQFQLNVPPKPPNSRPSYLHSSSFSTIAQPRTRASISLPSFDTLVQNIPFINVNQQQQQQSQQPQQLLVQNLDNTTQPRHFSAPQQQAFSYYVPHNSYYYANPDRMSFDAATGPAQTHMPQMIATNNHPTVDTLSHLASFYNTHGHRYSYPHNLYVPQVNQNYMNTPRVMYQANTNSPQSIPPQARGNKKFIFERTTQNAPSGR</sequence>
<feature type="compositionally biased region" description="Basic and acidic residues" evidence="1">
    <location>
        <begin position="385"/>
        <end position="399"/>
    </location>
</feature>
<organism evidence="3 4">
    <name type="scientific">Kazachstania africana (strain ATCC 22294 / BCRC 22015 / CBS 2517 / CECT 1963 / NBRC 1671 / NRRL Y-8276)</name>
    <name type="common">Yeast</name>
    <name type="synonym">Kluyveromyces africanus</name>
    <dbReference type="NCBI Taxonomy" id="1071382"/>
    <lineage>
        <taxon>Eukaryota</taxon>
        <taxon>Fungi</taxon>
        <taxon>Dikarya</taxon>
        <taxon>Ascomycota</taxon>
        <taxon>Saccharomycotina</taxon>
        <taxon>Saccharomycetes</taxon>
        <taxon>Saccharomycetales</taxon>
        <taxon>Saccharomycetaceae</taxon>
        <taxon>Kazachstania</taxon>
    </lineage>
</organism>
<protein>
    <recommendedName>
        <fullName evidence="2">HTH APSES-type domain-containing protein</fullName>
    </recommendedName>
</protein>
<dbReference type="KEGG" id="kaf:KAFR_0H03380"/>
<dbReference type="GO" id="GO:0000981">
    <property type="term" value="F:DNA-binding transcription factor activity, RNA polymerase II-specific"/>
    <property type="evidence" value="ECO:0007669"/>
    <property type="project" value="EnsemblFungi"/>
</dbReference>
<evidence type="ECO:0000256" key="1">
    <source>
        <dbReference type="SAM" id="MobiDB-lite"/>
    </source>
</evidence>
<dbReference type="GO" id="GO:0000122">
    <property type="term" value="P:negative regulation of transcription by RNA polymerase II"/>
    <property type="evidence" value="ECO:0007669"/>
    <property type="project" value="EnsemblFungi"/>
</dbReference>
<proteinExistence type="predicted"/>
<evidence type="ECO:0000259" key="2">
    <source>
        <dbReference type="PROSITE" id="PS51299"/>
    </source>
</evidence>
<dbReference type="SUPFAM" id="SSF54616">
    <property type="entry name" value="DNA-binding domain of Mlu1-box binding protein MBP1"/>
    <property type="match status" value="1"/>
</dbReference>
<name>H2AYH1_KAZAF</name>
<dbReference type="GO" id="GO:0070314">
    <property type="term" value="P:G1 to G0 transition"/>
    <property type="evidence" value="ECO:0007669"/>
    <property type="project" value="EnsemblFungi"/>
</dbReference>
<feature type="compositionally biased region" description="Polar residues" evidence="1">
    <location>
        <begin position="436"/>
        <end position="448"/>
    </location>
</feature>
<dbReference type="Proteomes" id="UP000005220">
    <property type="component" value="Chromosome 8"/>
</dbReference>
<dbReference type="InParanoid" id="H2AYH1"/>
<dbReference type="InterPro" id="IPR003163">
    <property type="entry name" value="Tscrpt_reg_HTH_APSES-type"/>
</dbReference>
<dbReference type="OrthoDB" id="5562739at2759"/>
<dbReference type="RefSeq" id="XP_003958883.1">
    <property type="nucleotide sequence ID" value="XM_003958834.1"/>
</dbReference>
<dbReference type="AlphaFoldDB" id="H2AYH1"/>
<dbReference type="PANTHER" id="PTHR43828:SF5">
    <property type="entry name" value="TRANSCRIPTIONAL REPRESSOR XBP1"/>
    <property type="match status" value="1"/>
</dbReference>